<feature type="transmembrane region" description="Helical" evidence="1">
    <location>
        <begin position="109"/>
        <end position="142"/>
    </location>
</feature>
<dbReference type="EMBL" id="FLUV01001584">
    <property type="protein sequence ID" value="SBW23449.1"/>
    <property type="molecule type" value="Genomic_DNA"/>
</dbReference>
<keyword evidence="1" id="KW-1133">Transmembrane helix</keyword>
<feature type="transmembrane region" description="Helical" evidence="1">
    <location>
        <begin position="190"/>
        <end position="211"/>
    </location>
</feature>
<dbReference type="PANTHER" id="PTHR37305">
    <property type="entry name" value="INTEGRAL MEMBRANE PROTEIN-RELATED"/>
    <property type="match status" value="1"/>
</dbReference>
<gene>
    <name evidence="2" type="ORF">FDG2_3779</name>
</gene>
<keyword evidence="1" id="KW-0472">Membrane</keyword>
<organism evidence="2 3">
    <name type="scientific">Candidatus Protofrankia californiensis</name>
    <dbReference type="NCBI Taxonomy" id="1839754"/>
    <lineage>
        <taxon>Bacteria</taxon>
        <taxon>Bacillati</taxon>
        <taxon>Actinomycetota</taxon>
        <taxon>Actinomycetes</taxon>
        <taxon>Frankiales</taxon>
        <taxon>Frankiaceae</taxon>
        <taxon>Protofrankia</taxon>
    </lineage>
</organism>
<keyword evidence="1" id="KW-0812">Transmembrane</keyword>
<dbReference type="Proteomes" id="UP000199013">
    <property type="component" value="Unassembled WGS sequence"/>
</dbReference>
<feature type="transmembrane region" description="Helical" evidence="1">
    <location>
        <begin position="239"/>
        <end position="259"/>
    </location>
</feature>
<feature type="transmembrane region" description="Helical" evidence="1">
    <location>
        <begin position="162"/>
        <end position="185"/>
    </location>
</feature>
<dbReference type="Pfam" id="PF12730">
    <property type="entry name" value="ABC2_membrane_4"/>
    <property type="match status" value="1"/>
</dbReference>
<dbReference type="PANTHER" id="PTHR37305:SF1">
    <property type="entry name" value="MEMBRANE PROTEIN"/>
    <property type="match status" value="1"/>
</dbReference>
<accession>A0A1C3P0U8</accession>
<feature type="transmembrane region" description="Helical" evidence="1">
    <location>
        <begin position="16"/>
        <end position="39"/>
    </location>
</feature>
<dbReference type="AlphaFoldDB" id="A0A1C3P0U8"/>
<evidence type="ECO:0000256" key="1">
    <source>
        <dbReference type="SAM" id="Phobius"/>
    </source>
</evidence>
<sequence length="265" mass="27277">MNRALRAELLKLRRRGTLVAIAAVAAMGVLASVLAFALADDTARPLDGPGRGFAMTLARLAGPDGPSIGFAAGMTFVGLLVFVVFTANITSEYGQGTLRTLLLQQPRRVAWLAGKLAAMLMIMLVALLVALALSVATAVVMAQLRGVDTSQWWTGAAVEAAAASFLNALLATMFFALTATALGVLTRSTVLALAIGIAWMLPIEHIIQQAWDGATRTFPGLVFDAVARGGLPDASYGPALALAAGYAGVAAAVAAASLTRRDVTA</sequence>
<evidence type="ECO:0000313" key="3">
    <source>
        <dbReference type="Proteomes" id="UP000199013"/>
    </source>
</evidence>
<name>A0A1C3P0U8_9ACTN</name>
<proteinExistence type="predicted"/>
<evidence type="ECO:0000313" key="2">
    <source>
        <dbReference type="EMBL" id="SBW23449.1"/>
    </source>
</evidence>
<reference evidence="3" key="1">
    <citation type="submission" date="2016-02" db="EMBL/GenBank/DDBJ databases">
        <authorList>
            <person name="Wibberg D."/>
        </authorList>
    </citation>
    <scope>NUCLEOTIDE SEQUENCE [LARGE SCALE GENOMIC DNA]</scope>
</reference>
<protein>
    <submittedName>
        <fullName evidence="2">Putative ABC transporter integral membrane protein</fullName>
    </submittedName>
</protein>
<keyword evidence="3" id="KW-1185">Reference proteome</keyword>
<feature type="transmembrane region" description="Helical" evidence="1">
    <location>
        <begin position="68"/>
        <end position="89"/>
    </location>
</feature>